<feature type="domain" description="Zn(2)-C6 fungal-type" evidence="3">
    <location>
        <begin position="49"/>
        <end position="79"/>
    </location>
</feature>
<gene>
    <name evidence="4" type="ORF">PRZ48_010910</name>
</gene>
<evidence type="ECO:0000259" key="3">
    <source>
        <dbReference type="PROSITE" id="PS50048"/>
    </source>
</evidence>
<protein>
    <recommendedName>
        <fullName evidence="3">Zn(2)-C6 fungal-type domain-containing protein</fullName>
    </recommendedName>
</protein>
<evidence type="ECO:0000256" key="1">
    <source>
        <dbReference type="ARBA" id="ARBA00023242"/>
    </source>
</evidence>
<dbReference type="Gene3D" id="4.10.240.10">
    <property type="entry name" value="Zn(2)-C6 fungal-type DNA-binding domain"/>
    <property type="match status" value="1"/>
</dbReference>
<comment type="caution">
    <text evidence="4">The sequence shown here is derived from an EMBL/GenBank/DDBJ whole genome shotgun (WGS) entry which is preliminary data.</text>
</comment>
<evidence type="ECO:0000256" key="2">
    <source>
        <dbReference type="SAM" id="MobiDB-lite"/>
    </source>
</evidence>
<dbReference type="InterPro" id="IPR036864">
    <property type="entry name" value="Zn2-C6_fun-type_DNA-bd_sf"/>
</dbReference>
<dbReference type="PROSITE" id="PS50048">
    <property type="entry name" value="ZN2_CY6_FUNGAL_2"/>
    <property type="match status" value="1"/>
</dbReference>
<name>A0ABR0EAU6_ZASCE</name>
<dbReference type="PANTHER" id="PTHR47657:SF14">
    <property type="entry name" value="ZN(2)-C6 FUNGAL-TYPE DOMAIN-CONTAINING PROTEIN"/>
    <property type="match status" value="1"/>
</dbReference>
<sequence length="481" mass="55248">MPRGSREAATLNQHRSRSRFRFLGLPTSIHTSLAQNEMPRLNHKKTRTGCQRCKARKVKCDEQRPKCSACSRHNVSCEYIDPTPRRSDNLSMTTPPSESNGYNGELQGLDPKLEIRLMHEWTAYTCMSFSTGAEFWRFQAPLFAMEHRMVLDAMFALAALHFSRQSPKQWIPMEGRMVPIRDPVQKPAYATKDLSAQWRENEDAIDTTNALRNANNAEYVGTKRRQEMLVNARVYFDRAIDGHRRGLSALTRENVEAVYITSILVSFHALFTLSDSYEDRTLPTLDPVVWLRLADGTRYLCEVWRELMGDEYIEANGVYFGRGKLDEEEALYQREYGRPFEKLLTFVGDYDIASQEDQESYRKCAAYIALVYKSITEGSEPALANCRRLVALPSRLPKRFLELLDARAPRAMVLLAHAFALMKLISDTVPWFAGVAEQQVPKIYQILQPGWQELMAWPMRIVEGRSEQESKGIDIRDIISL</sequence>
<reference evidence="4 5" key="1">
    <citation type="journal article" date="2023" name="G3 (Bethesda)">
        <title>A chromosome-level genome assembly of Zasmidium syzygii isolated from banana leaves.</title>
        <authorList>
            <person name="van Westerhoven A.C."/>
            <person name="Mehrabi R."/>
            <person name="Talebi R."/>
            <person name="Steentjes M.B.F."/>
            <person name="Corcolon B."/>
            <person name="Chong P.A."/>
            <person name="Kema G.H.J."/>
            <person name="Seidl M.F."/>
        </authorList>
    </citation>
    <scope>NUCLEOTIDE SEQUENCE [LARGE SCALE GENOMIC DNA]</scope>
    <source>
        <strain evidence="4 5">P124</strain>
    </source>
</reference>
<accession>A0ABR0EAU6</accession>
<dbReference type="SUPFAM" id="SSF57701">
    <property type="entry name" value="Zn2/Cys6 DNA-binding domain"/>
    <property type="match status" value="1"/>
</dbReference>
<dbReference type="CDD" id="cd00067">
    <property type="entry name" value="GAL4"/>
    <property type="match status" value="1"/>
</dbReference>
<dbReference type="InterPro" id="IPR001138">
    <property type="entry name" value="Zn2Cys6_DnaBD"/>
</dbReference>
<proteinExistence type="predicted"/>
<dbReference type="PROSITE" id="PS00463">
    <property type="entry name" value="ZN2_CY6_FUNGAL_1"/>
    <property type="match status" value="1"/>
</dbReference>
<feature type="region of interest" description="Disordered" evidence="2">
    <location>
        <begin position="84"/>
        <end position="104"/>
    </location>
</feature>
<dbReference type="Pfam" id="PF00172">
    <property type="entry name" value="Zn_clus"/>
    <property type="match status" value="1"/>
</dbReference>
<dbReference type="EMBL" id="JAXOVC010000008">
    <property type="protein sequence ID" value="KAK4498253.1"/>
    <property type="molecule type" value="Genomic_DNA"/>
</dbReference>
<dbReference type="PANTHER" id="PTHR47657">
    <property type="entry name" value="STEROL REGULATORY ELEMENT-BINDING PROTEIN ECM22"/>
    <property type="match status" value="1"/>
</dbReference>
<keyword evidence="5" id="KW-1185">Reference proteome</keyword>
<dbReference type="InterPro" id="IPR052400">
    <property type="entry name" value="Zn2-C6_fungal_TF"/>
</dbReference>
<organism evidence="4 5">
    <name type="scientific">Zasmidium cellare</name>
    <name type="common">Wine cellar mold</name>
    <name type="synonym">Racodium cellare</name>
    <dbReference type="NCBI Taxonomy" id="395010"/>
    <lineage>
        <taxon>Eukaryota</taxon>
        <taxon>Fungi</taxon>
        <taxon>Dikarya</taxon>
        <taxon>Ascomycota</taxon>
        <taxon>Pezizomycotina</taxon>
        <taxon>Dothideomycetes</taxon>
        <taxon>Dothideomycetidae</taxon>
        <taxon>Mycosphaerellales</taxon>
        <taxon>Mycosphaerellaceae</taxon>
        <taxon>Zasmidium</taxon>
    </lineage>
</organism>
<feature type="compositionally biased region" description="Polar residues" evidence="2">
    <location>
        <begin position="89"/>
        <end position="102"/>
    </location>
</feature>
<dbReference type="SMART" id="SM00066">
    <property type="entry name" value="GAL4"/>
    <property type="match status" value="1"/>
</dbReference>
<evidence type="ECO:0000313" key="5">
    <source>
        <dbReference type="Proteomes" id="UP001305779"/>
    </source>
</evidence>
<dbReference type="Proteomes" id="UP001305779">
    <property type="component" value="Unassembled WGS sequence"/>
</dbReference>
<keyword evidence="1" id="KW-0539">Nucleus</keyword>
<evidence type="ECO:0000313" key="4">
    <source>
        <dbReference type="EMBL" id="KAK4498253.1"/>
    </source>
</evidence>